<organism evidence="8 9">
    <name type="scientific">Marinifilum breve</name>
    <dbReference type="NCBI Taxonomy" id="2184082"/>
    <lineage>
        <taxon>Bacteria</taxon>
        <taxon>Pseudomonadati</taxon>
        <taxon>Bacteroidota</taxon>
        <taxon>Bacteroidia</taxon>
        <taxon>Marinilabiliales</taxon>
        <taxon>Marinifilaceae</taxon>
    </lineage>
</organism>
<accession>A0A2V3ZVF0</accession>
<dbReference type="GO" id="GO:0009247">
    <property type="term" value="P:glycolipid biosynthetic process"/>
    <property type="evidence" value="ECO:0007669"/>
    <property type="project" value="UniProtKB-ARBA"/>
</dbReference>
<evidence type="ECO:0000313" key="8">
    <source>
        <dbReference type="EMBL" id="PXX99047.1"/>
    </source>
</evidence>
<evidence type="ECO:0000313" key="9">
    <source>
        <dbReference type="Proteomes" id="UP000248079"/>
    </source>
</evidence>
<comment type="subcellular location">
    <subcellularLocation>
        <location evidence="1">Cell inner membrane</location>
    </subcellularLocation>
</comment>
<keyword evidence="5 7" id="KW-0472">Membrane</keyword>
<keyword evidence="9" id="KW-1185">Reference proteome</keyword>
<reference evidence="8 9" key="1">
    <citation type="submission" date="2018-05" db="EMBL/GenBank/DDBJ databases">
        <title>Marinifilum breve JC075T sp. nov., a marine bacterium isolated from Yongle Blue Hole in the South China Sea.</title>
        <authorList>
            <person name="Fu T."/>
        </authorList>
    </citation>
    <scope>NUCLEOTIDE SEQUENCE [LARGE SCALE GENOMIC DNA]</scope>
    <source>
        <strain evidence="8 9">JC075</strain>
    </source>
</reference>
<keyword evidence="2" id="KW-1003">Cell membrane</keyword>
<feature type="transmembrane region" description="Helical" evidence="7">
    <location>
        <begin position="23"/>
        <end position="41"/>
    </location>
</feature>
<dbReference type="PIRSF" id="PIRSF026649">
    <property type="entry name" value="MsbB"/>
    <property type="match status" value="1"/>
</dbReference>
<evidence type="ECO:0000256" key="4">
    <source>
        <dbReference type="ARBA" id="ARBA00022679"/>
    </source>
</evidence>
<dbReference type="CDD" id="cd07984">
    <property type="entry name" value="LPLAT_LABLAT-like"/>
    <property type="match status" value="1"/>
</dbReference>
<keyword evidence="7" id="KW-0812">Transmembrane</keyword>
<dbReference type="GO" id="GO:0005886">
    <property type="term" value="C:plasma membrane"/>
    <property type="evidence" value="ECO:0007669"/>
    <property type="project" value="UniProtKB-SubCell"/>
</dbReference>
<sequence length="291" mass="35001">MAKFFSYIAYGFIKLLSYLPLRVLYILSDIIFFIVYHVAGYRKKVVHTNLKNAFPDKSDKEIKRIGREFFSHFCDSFIETIKLWTISEKEIKKRCKFLKPDFFDQYKESGQSVMAILGHYGNWEWMTSFPAWKDVNLLPIYKPLHNKVFDNLYIQLRERFGAKTLPKDDTLRTMLRYRSEKEFTVTVFLGDQTPRKESIHYWTKFLNQDTPILQGTERIAKKLNQAVIFCKMQKVKRGYYEVDFIPLFDNPKETEDNEISEKHTRVLDEIITQNPAYWLWSHKRWKHKRDS</sequence>
<keyword evidence="7" id="KW-1133">Transmembrane helix</keyword>
<dbReference type="RefSeq" id="WP_110361442.1">
    <property type="nucleotide sequence ID" value="NZ_QFLI01000006.1"/>
</dbReference>
<keyword evidence="6 8" id="KW-0012">Acyltransferase</keyword>
<proteinExistence type="predicted"/>
<evidence type="ECO:0000256" key="1">
    <source>
        <dbReference type="ARBA" id="ARBA00004533"/>
    </source>
</evidence>
<dbReference type="OrthoDB" id="9801955at2"/>
<keyword evidence="4 8" id="KW-0808">Transferase</keyword>
<name>A0A2V3ZVF0_9BACT</name>
<gene>
    <name evidence="8" type="ORF">DF185_14295</name>
</gene>
<dbReference type="GO" id="GO:0016746">
    <property type="term" value="F:acyltransferase activity"/>
    <property type="evidence" value="ECO:0007669"/>
    <property type="project" value="UniProtKB-KW"/>
</dbReference>
<evidence type="ECO:0000256" key="2">
    <source>
        <dbReference type="ARBA" id="ARBA00022475"/>
    </source>
</evidence>
<evidence type="ECO:0000256" key="3">
    <source>
        <dbReference type="ARBA" id="ARBA00022519"/>
    </source>
</evidence>
<evidence type="ECO:0000256" key="7">
    <source>
        <dbReference type="SAM" id="Phobius"/>
    </source>
</evidence>
<dbReference type="Proteomes" id="UP000248079">
    <property type="component" value="Unassembled WGS sequence"/>
</dbReference>
<dbReference type="EMBL" id="QFLI01000006">
    <property type="protein sequence ID" value="PXX99047.1"/>
    <property type="molecule type" value="Genomic_DNA"/>
</dbReference>
<dbReference type="Pfam" id="PF03279">
    <property type="entry name" value="Lip_A_acyltrans"/>
    <property type="match status" value="1"/>
</dbReference>
<dbReference type="PANTHER" id="PTHR30606:SF10">
    <property type="entry name" value="PHOSPHATIDYLINOSITOL MANNOSIDE ACYLTRANSFERASE"/>
    <property type="match status" value="1"/>
</dbReference>
<evidence type="ECO:0000256" key="5">
    <source>
        <dbReference type="ARBA" id="ARBA00023136"/>
    </source>
</evidence>
<protein>
    <submittedName>
        <fullName evidence="8">Lipid A biosynthesis acyltransferase</fullName>
    </submittedName>
</protein>
<dbReference type="PANTHER" id="PTHR30606">
    <property type="entry name" value="LIPID A BIOSYNTHESIS LAUROYL ACYLTRANSFERASE"/>
    <property type="match status" value="1"/>
</dbReference>
<comment type="caution">
    <text evidence="8">The sequence shown here is derived from an EMBL/GenBank/DDBJ whole genome shotgun (WGS) entry which is preliminary data.</text>
</comment>
<keyword evidence="3" id="KW-0997">Cell inner membrane</keyword>
<dbReference type="InterPro" id="IPR004960">
    <property type="entry name" value="LipA_acyltrans"/>
</dbReference>
<dbReference type="AlphaFoldDB" id="A0A2V3ZVF0"/>
<evidence type="ECO:0000256" key="6">
    <source>
        <dbReference type="ARBA" id="ARBA00023315"/>
    </source>
</evidence>